<organism evidence="1">
    <name type="scientific">viral metagenome</name>
    <dbReference type="NCBI Taxonomy" id="1070528"/>
    <lineage>
        <taxon>unclassified sequences</taxon>
        <taxon>metagenomes</taxon>
        <taxon>organismal metagenomes</taxon>
    </lineage>
</organism>
<dbReference type="AlphaFoldDB" id="A0A6C0CEI1"/>
<evidence type="ECO:0008006" key="2">
    <source>
        <dbReference type="Google" id="ProtNLM"/>
    </source>
</evidence>
<sequence length="173" mass="20336">MSLFNDISKTVEEMDKPSHELTLKKVVQEKPSVYPSNVYITPIAKSYNKQYGKPCSRRDWDEQIERGIIGEQVMWDGPPLNRPQPAPGDLMIIWFYKKHVQVYSITEVLKPSQRLPTWSMNIGQRDRRVVYLENPITIDWETWLSLDGYKRCMGTTNVNSCKNNIIEYWLSHK</sequence>
<proteinExistence type="predicted"/>
<evidence type="ECO:0000313" key="1">
    <source>
        <dbReference type="EMBL" id="QHT02562.1"/>
    </source>
</evidence>
<name>A0A6C0CEI1_9ZZZZ</name>
<accession>A0A6C0CEI1</accession>
<reference evidence="1" key="1">
    <citation type="journal article" date="2020" name="Nature">
        <title>Giant virus diversity and host interactions through global metagenomics.</title>
        <authorList>
            <person name="Schulz F."/>
            <person name="Roux S."/>
            <person name="Paez-Espino D."/>
            <person name="Jungbluth S."/>
            <person name="Walsh D.A."/>
            <person name="Denef V.J."/>
            <person name="McMahon K.D."/>
            <person name="Konstantinidis K.T."/>
            <person name="Eloe-Fadrosh E.A."/>
            <person name="Kyrpides N.C."/>
            <person name="Woyke T."/>
        </authorList>
    </citation>
    <scope>NUCLEOTIDE SEQUENCE</scope>
    <source>
        <strain evidence="1">GVMAG-M-3300020595-32</strain>
    </source>
</reference>
<dbReference type="EMBL" id="MN739395">
    <property type="protein sequence ID" value="QHT02562.1"/>
    <property type="molecule type" value="Genomic_DNA"/>
</dbReference>
<protein>
    <recommendedName>
        <fullName evidence="2">EVE domain-containing protein</fullName>
    </recommendedName>
</protein>